<gene>
    <name evidence="1" type="ORF">EV182_003748</name>
</gene>
<evidence type="ECO:0000313" key="1">
    <source>
        <dbReference type="EMBL" id="KAJ1674209.1"/>
    </source>
</evidence>
<protein>
    <submittedName>
        <fullName evidence="1">Uncharacterized protein</fullName>
    </submittedName>
</protein>
<name>A0ACC1HIT1_9FUNG</name>
<proteinExistence type="predicted"/>
<evidence type="ECO:0000313" key="2">
    <source>
        <dbReference type="Proteomes" id="UP001145114"/>
    </source>
</evidence>
<accession>A0ACC1HIT1</accession>
<sequence>MIAKCPASCTTSDDHLNGTHTSDAHTSYEHSSDDRLNGKHSSNVHPSDVHLTDDLAHEQTKSRIDKRQLHDAANTKTCDVPKKGNVVADKVSRVNAQAHILGYKNFRANNELWVNQAALTSTEDEHLDDTT</sequence>
<organism evidence="1 2">
    <name type="scientific">Spiromyces aspiralis</name>
    <dbReference type="NCBI Taxonomy" id="68401"/>
    <lineage>
        <taxon>Eukaryota</taxon>
        <taxon>Fungi</taxon>
        <taxon>Fungi incertae sedis</taxon>
        <taxon>Zoopagomycota</taxon>
        <taxon>Kickxellomycotina</taxon>
        <taxon>Kickxellomycetes</taxon>
        <taxon>Kickxellales</taxon>
        <taxon>Kickxellaceae</taxon>
        <taxon>Spiromyces</taxon>
    </lineage>
</organism>
<feature type="non-terminal residue" evidence="1">
    <location>
        <position position="131"/>
    </location>
</feature>
<reference evidence="1" key="1">
    <citation type="submission" date="2022-06" db="EMBL/GenBank/DDBJ databases">
        <title>Phylogenomic reconstructions and comparative analyses of Kickxellomycotina fungi.</title>
        <authorList>
            <person name="Reynolds N.K."/>
            <person name="Stajich J.E."/>
            <person name="Barry K."/>
            <person name="Grigoriev I.V."/>
            <person name="Crous P."/>
            <person name="Smith M.E."/>
        </authorList>
    </citation>
    <scope>NUCLEOTIDE SEQUENCE</scope>
    <source>
        <strain evidence="1">RSA 2271</strain>
    </source>
</reference>
<comment type="caution">
    <text evidence="1">The sequence shown here is derived from an EMBL/GenBank/DDBJ whole genome shotgun (WGS) entry which is preliminary data.</text>
</comment>
<keyword evidence="2" id="KW-1185">Reference proteome</keyword>
<dbReference type="Proteomes" id="UP001145114">
    <property type="component" value="Unassembled WGS sequence"/>
</dbReference>
<dbReference type="EMBL" id="JAMZIH010006167">
    <property type="protein sequence ID" value="KAJ1674209.1"/>
    <property type="molecule type" value="Genomic_DNA"/>
</dbReference>